<dbReference type="Pfam" id="PF00501">
    <property type="entry name" value="AMP-binding"/>
    <property type="match status" value="1"/>
</dbReference>
<dbReference type="BioCyc" id="TSAC1094508:GLMA-1280-MONOMER"/>
<dbReference type="GO" id="GO:0016878">
    <property type="term" value="F:acid-thiol ligase activity"/>
    <property type="evidence" value="ECO:0007669"/>
    <property type="project" value="UniProtKB-ARBA"/>
</dbReference>
<keyword evidence="6" id="KW-1185">Reference proteome</keyword>
<keyword evidence="2 5" id="KW-0436">Ligase</keyword>
<dbReference type="PROSITE" id="PS00455">
    <property type="entry name" value="AMP_BINDING"/>
    <property type="match status" value="1"/>
</dbReference>
<gene>
    <name evidence="5" type="ordered locus">Tsac_1256</name>
</gene>
<feature type="domain" description="AMP-binding enzyme C-terminal" evidence="4">
    <location>
        <begin position="419"/>
        <end position="494"/>
    </location>
</feature>
<evidence type="ECO:0000313" key="6">
    <source>
        <dbReference type="Proteomes" id="UP000006178"/>
    </source>
</evidence>
<reference evidence="5 6" key="1">
    <citation type="journal article" date="2014" name="Appl. Environ. Microbiol.">
        <title>Profile of Secreted Hydrolases, Associated Proteins, and SlpA in Thermoanaerobacterium saccharolyticum during the Degradation of Hemicellulose.</title>
        <authorList>
            <person name="Currie D.H."/>
            <person name="Guss A.M."/>
            <person name="Herring C.D."/>
            <person name="Giannone R.J."/>
            <person name="Johnson C.M."/>
            <person name="Lankford P.K."/>
            <person name="Brown S.D."/>
            <person name="Hettich R.L."/>
            <person name="Lynd L.R."/>
        </authorList>
    </citation>
    <scope>NUCLEOTIDE SEQUENCE [LARGE SCALE GENOMIC DNA]</scope>
    <source>
        <strain evidence="6">DSM 8691 / JW/SL-YS485</strain>
    </source>
</reference>
<dbReference type="InterPro" id="IPR020845">
    <property type="entry name" value="AMP-binding_CS"/>
</dbReference>
<dbReference type="Proteomes" id="UP000006178">
    <property type="component" value="Chromosome"/>
</dbReference>
<evidence type="ECO:0000256" key="2">
    <source>
        <dbReference type="ARBA" id="ARBA00022598"/>
    </source>
</evidence>
<dbReference type="Gene3D" id="3.30.300.30">
    <property type="match status" value="1"/>
</dbReference>
<dbReference type="InterPro" id="IPR050237">
    <property type="entry name" value="ATP-dep_AMP-bd_enzyme"/>
</dbReference>
<evidence type="ECO:0000313" key="5">
    <source>
        <dbReference type="EMBL" id="AFK86267.1"/>
    </source>
</evidence>
<dbReference type="STRING" id="1094508.Tsac_1256"/>
<evidence type="ECO:0000256" key="1">
    <source>
        <dbReference type="ARBA" id="ARBA00006432"/>
    </source>
</evidence>
<comment type="similarity">
    <text evidence="1">Belongs to the ATP-dependent AMP-binding enzyme family.</text>
</comment>
<organism evidence="5 6">
    <name type="scientific">Thermoanaerobacterium saccharolyticum (strain DSM 8691 / JW/SL-YS485)</name>
    <dbReference type="NCBI Taxonomy" id="1094508"/>
    <lineage>
        <taxon>Bacteria</taxon>
        <taxon>Bacillati</taxon>
        <taxon>Bacillota</taxon>
        <taxon>Clostridia</taxon>
        <taxon>Thermoanaerobacterales</taxon>
        <taxon>Thermoanaerobacteraceae</taxon>
        <taxon>Thermoanaerobacterium</taxon>
    </lineage>
</organism>
<evidence type="ECO:0000259" key="3">
    <source>
        <dbReference type="Pfam" id="PF00501"/>
    </source>
</evidence>
<sequence length="501" mass="55903">MRQFSKKRGFNVKIYQFYEKNANLKDHVAIKFKGETITYGDLPKYVNSYASYLQSLGVKKGDRVILSMPNCPEFVFAYLGSAKAGAITIPLNLMYTMEEIQYVVKESGADTIIVHPVVLKNVDVSAFGKLNLKNIVVLNDETKQKIMKHDDFKQVEINDDEVCTYLYTSGTTGKPKGAMLTHRNFEADVIAMDEISDLGPDDNFLCVLPLFHSFSWTVNVLLALYLGSTVTIKDSFMPKDTLETLLNEDITVFCGVPSIFAFLIRMVEKGQFKALRLAISGGAPLAPEVQRGFEEKFNFPLVEGYGLSEAAPVALLNPLGADEIRKPGSIGLPLPCNEAKIVDEDDNEVPVGEVGELILKGSNIMVGYHNMPDETAKTLRNGWLHTGDLAKKDEDGYYYIVDRLKDMIILGGFNVYPREVEEAIMEHPAVREAAVIGVGDKYKGEEVKAFIVLEDGKTADRKELQSFLHDKLAKYKIPKIFEFVNELPKSPTGKVLKKLLK</sequence>
<dbReference type="Gene3D" id="3.40.50.12780">
    <property type="entry name" value="N-terminal domain of ligase-like"/>
    <property type="match status" value="1"/>
</dbReference>
<dbReference type="PATRIC" id="fig|1094508.3.peg.1270"/>
<name>I3VUS2_THESW</name>
<dbReference type="eggNOG" id="COG0318">
    <property type="taxonomic scope" value="Bacteria"/>
</dbReference>
<dbReference type="InterPro" id="IPR042099">
    <property type="entry name" value="ANL_N_sf"/>
</dbReference>
<dbReference type="AlphaFoldDB" id="I3VUS2"/>
<evidence type="ECO:0000259" key="4">
    <source>
        <dbReference type="Pfam" id="PF13193"/>
    </source>
</evidence>
<feature type="domain" description="AMP-dependent synthetase/ligase" evidence="3">
    <location>
        <begin position="19"/>
        <end position="369"/>
    </location>
</feature>
<dbReference type="EMBL" id="CP003184">
    <property type="protein sequence ID" value="AFK86267.1"/>
    <property type="molecule type" value="Genomic_DNA"/>
</dbReference>
<dbReference type="PANTHER" id="PTHR43767:SF1">
    <property type="entry name" value="NONRIBOSOMAL PEPTIDE SYNTHASE PES1 (EUROFUNG)-RELATED"/>
    <property type="match status" value="1"/>
</dbReference>
<dbReference type="PANTHER" id="PTHR43767">
    <property type="entry name" value="LONG-CHAIN-FATTY-ACID--COA LIGASE"/>
    <property type="match status" value="1"/>
</dbReference>
<dbReference type="KEGG" id="tsh:Tsac_1256"/>
<dbReference type="InterPro" id="IPR000873">
    <property type="entry name" value="AMP-dep_synth/lig_dom"/>
</dbReference>
<accession>I3VUS2</accession>
<dbReference type="Pfam" id="PF13193">
    <property type="entry name" value="AMP-binding_C"/>
    <property type="match status" value="1"/>
</dbReference>
<proteinExistence type="inferred from homology"/>
<dbReference type="SUPFAM" id="SSF56801">
    <property type="entry name" value="Acetyl-CoA synthetase-like"/>
    <property type="match status" value="1"/>
</dbReference>
<dbReference type="InterPro" id="IPR045851">
    <property type="entry name" value="AMP-bd_C_sf"/>
</dbReference>
<dbReference type="CDD" id="cd05936">
    <property type="entry name" value="FC-FACS_FadD_like"/>
    <property type="match status" value="1"/>
</dbReference>
<dbReference type="InterPro" id="IPR025110">
    <property type="entry name" value="AMP-bd_C"/>
</dbReference>
<dbReference type="FunFam" id="3.30.300.30:FF:000008">
    <property type="entry name" value="2,3-dihydroxybenzoate-AMP ligase"/>
    <property type="match status" value="1"/>
</dbReference>
<dbReference type="NCBIfam" id="NF004837">
    <property type="entry name" value="PRK06187.1"/>
    <property type="match status" value="1"/>
</dbReference>
<protein>
    <submittedName>
        <fullName evidence="5">AMP-dependent synthetase and ligase</fullName>
    </submittedName>
</protein>